<keyword evidence="2" id="KW-1185">Reference proteome</keyword>
<dbReference type="RefSeq" id="WP_138678733.1">
    <property type="nucleotide sequence ID" value="NZ_SWAD01000090.1"/>
</dbReference>
<evidence type="ECO:0000313" key="2">
    <source>
        <dbReference type="Proteomes" id="UP000306324"/>
    </source>
</evidence>
<comment type="caution">
    <text evidence="1">The sequence shown here is derived from an EMBL/GenBank/DDBJ whole genome shotgun (WGS) entry which is preliminary data.</text>
</comment>
<accession>A0A5S4EJJ6</accession>
<dbReference type="Proteomes" id="UP000306324">
    <property type="component" value="Unassembled WGS sequence"/>
</dbReference>
<protein>
    <submittedName>
        <fullName evidence="1">Uncharacterized protein</fullName>
    </submittedName>
</protein>
<name>A0A5S4EJJ6_9PROT</name>
<dbReference type="EMBL" id="SWAD01000090">
    <property type="protein sequence ID" value="TMQ75527.1"/>
    <property type="molecule type" value="Genomic_DNA"/>
</dbReference>
<dbReference type="AlphaFoldDB" id="A0A5S4EJJ6"/>
<evidence type="ECO:0000313" key="1">
    <source>
        <dbReference type="EMBL" id="TMQ75527.1"/>
    </source>
</evidence>
<gene>
    <name evidence="1" type="ORF">ACCUM_1208</name>
</gene>
<proteinExistence type="predicted"/>
<organism evidence="1 2">
    <name type="scientific">Candidatus Accumulibacter phosphatis</name>
    <dbReference type="NCBI Taxonomy" id="327160"/>
    <lineage>
        <taxon>Bacteria</taxon>
        <taxon>Pseudomonadati</taxon>
        <taxon>Pseudomonadota</taxon>
        <taxon>Betaproteobacteria</taxon>
        <taxon>Candidatus Accumulibacter</taxon>
    </lineage>
</organism>
<sequence>MTTAQLQLPGLEDSRFTVYDPFAEVLYCRRSFAEACLVADNISCSLVVEVPADAIIGPRAIRRFRKEGDAWNVETPQAISAAVPQSVPS</sequence>
<reference evidence="1 2" key="1">
    <citation type="submission" date="2019-04" db="EMBL/GenBank/DDBJ databases">
        <title>A novel phosphate-accumulating bacterium identified in bioreactor for phosphate removal from wastewater.</title>
        <authorList>
            <person name="Kotlyarov R.Y."/>
            <person name="Beletsky A.V."/>
            <person name="Kallistova A.Y."/>
            <person name="Dorofeev A.G."/>
            <person name="Nikolaev Y.Y."/>
            <person name="Pimenov N.V."/>
            <person name="Ravin N.V."/>
            <person name="Mardanov A.V."/>
        </authorList>
    </citation>
    <scope>NUCLEOTIDE SEQUENCE [LARGE SCALE GENOMIC DNA]</scope>
    <source>
        <strain evidence="1 2">Bin19</strain>
    </source>
</reference>